<accession>A0A8J8SGE9</accession>
<evidence type="ECO:0000259" key="1">
    <source>
        <dbReference type="Pfam" id="PF14229"/>
    </source>
</evidence>
<dbReference type="Pfam" id="PF14229">
    <property type="entry name" value="DUF4332"/>
    <property type="match status" value="1"/>
</dbReference>
<dbReference type="Gene3D" id="1.10.150.20">
    <property type="entry name" value="5' to 3' exonuclease, C-terminal subdomain"/>
    <property type="match status" value="1"/>
</dbReference>
<evidence type="ECO:0000313" key="2">
    <source>
        <dbReference type="EMBL" id="QUI22287.1"/>
    </source>
</evidence>
<dbReference type="InterPro" id="IPR025567">
    <property type="entry name" value="DUF4332"/>
</dbReference>
<dbReference type="EMBL" id="CP058649">
    <property type="protein sequence ID" value="QUI22287.1"/>
    <property type="molecule type" value="Genomic_DNA"/>
</dbReference>
<dbReference type="SUPFAM" id="SSF158702">
    <property type="entry name" value="Sec63 N-terminal domain-like"/>
    <property type="match status" value="1"/>
</dbReference>
<feature type="domain" description="DUF4332" evidence="1">
    <location>
        <begin position="103"/>
        <end position="216"/>
    </location>
</feature>
<keyword evidence="3" id="KW-1185">Reference proteome</keyword>
<reference evidence="2" key="1">
    <citation type="submission" date="2020-07" db="EMBL/GenBank/DDBJ databases">
        <title>Vallitalea pronyensis genome.</title>
        <authorList>
            <person name="Postec A."/>
        </authorList>
    </citation>
    <scope>NUCLEOTIDE SEQUENCE</scope>
    <source>
        <strain evidence="2">FatNI3</strain>
    </source>
</reference>
<name>A0A8J8SGE9_9FIRM</name>
<dbReference type="RefSeq" id="WP_212697771.1">
    <property type="nucleotide sequence ID" value="NZ_CP058649.1"/>
</dbReference>
<dbReference type="AlphaFoldDB" id="A0A8J8SGE9"/>
<dbReference type="KEGG" id="vpy:HZI73_08245"/>
<dbReference type="Proteomes" id="UP000683246">
    <property type="component" value="Chromosome"/>
</dbReference>
<organism evidence="2 3">
    <name type="scientific">Vallitalea pronyensis</name>
    <dbReference type="NCBI Taxonomy" id="1348613"/>
    <lineage>
        <taxon>Bacteria</taxon>
        <taxon>Bacillati</taxon>
        <taxon>Bacillota</taxon>
        <taxon>Clostridia</taxon>
        <taxon>Lachnospirales</taxon>
        <taxon>Vallitaleaceae</taxon>
        <taxon>Vallitalea</taxon>
    </lineage>
</organism>
<gene>
    <name evidence="2" type="ORF">HZI73_08245</name>
</gene>
<proteinExistence type="predicted"/>
<protein>
    <submittedName>
        <fullName evidence="2">DUF4332 domain-containing protein</fullName>
    </submittedName>
</protein>
<evidence type="ECO:0000313" key="3">
    <source>
        <dbReference type="Proteomes" id="UP000683246"/>
    </source>
</evidence>
<sequence>MGFYIDFGTITMDQYLEKLKKKILIPSRMILREDIDQRFAYFKSIGIKNVLELEKMLKKKDKLSALAEAPCLSEAYLKVLSSELKSIQTKPRKLKDFNGFATDTISKLEACGIKNTRHLFDRVLTPEKRAELAGETGISEQDIMELTQLTDLTRIQWVNTTFARVLYEAGYDTIEKVAHADYQVLYDTIMTLNAERHLYKGHIGLNDMHIVVQAAQEVSIDIT</sequence>